<keyword evidence="7" id="KW-1133">Transmembrane helix</keyword>
<dbReference type="Gene3D" id="3.30.2010.10">
    <property type="entry name" value="Metalloproteases ('zincins'), catalytic domain"/>
    <property type="match status" value="1"/>
</dbReference>
<organism evidence="10 11">
    <name type="scientific">Idiomarina abyssalis</name>
    <dbReference type="NCBI Taxonomy" id="86102"/>
    <lineage>
        <taxon>Bacteria</taxon>
        <taxon>Pseudomonadati</taxon>
        <taxon>Pseudomonadota</taxon>
        <taxon>Gammaproteobacteria</taxon>
        <taxon>Alteromonadales</taxon>
        <taxon>Idiomarinaceae</taxon>
        <taxon>Idiomarina</taxon>
    </lineage>
</organism>
<comment type="similarity">
    <text evidence="6">Belongs to the peptidase M48 family.</text>
</comment>
<keyword evidence="7" id="KW-0812">Transmembrane</keyword>
<gene>
    <name evidence="9" type="ORF">JHC10_05575</name>
    <name evidence="10" type="ORF">JHC11_02115</name>
</gene>
<protein>
    <submittedName>
        <fullName evidence="10">M48 family metalloprotease</fullName>
    </submittedName>
</protein>
<evidence type="ECO:0000313" key="9">
    <source>
        <dbReference type="EMBL" id="MBJ7266415.1"/>
    </source>
</evidence>
<dbReference type="EMBL" id="JAEMOS010000015">
    <property type="protein sequence ID" value="MBJ7266415.1"/>
    <property type="molecule type" value="Genomic_DNA"/>
</dbReference>
<evidence type="ECO:0000256" key="3">
    <source>
        <dbReference type="ARBA" id="ARBA00022801"/>
    </source>
</evidence>
<dbReference type="Pfam" id="PF01435">
    <property type="entry name" value="Peptidase_M48"/>
    <property type="match status" value="1"/>
</dbReference>
<feature type="domain" description="Peptidase M48" evidence="8">
    <location>
        <begin position="141"/>
        <end position="206"/>
    </location>
</feature>
<evidence type="ECO:0000256" key="6">
    <source>
        <dbReference type="RuleBase" id="RU003983"/>
    </source>
</evidence>
<dbReference type="Proteomes" id="UP000655994">
    <property type="component" value="Unassembled WGS sequence"/>
</dbReference>
<keyword evidence="7" id="KW-0472">Membrane</keyword>
<name>A0A8I1G309_9GAMM</name>
<dbReference type="PANTHER" id="PTHR34978">
    <property type="entry name" value="POSSIBLE SENSOR-TRANSDUCER PROTEIN BLAR"/>
    <property type="match status" value="1"/>
</dbReference>
<keyword evidence="2" id="KW-0479">Metal-binding</keyword>
<dbReference type="RefSeq" id="WP_199494120.1">
    <property type="nucleotide sequence ID" value="NZ_JAEMOO010000020.1"/>
</dbReference>
<feature type="transmembrane region" description="Helical" evidence="7">
    <location>
        <begin position="283"/>
        <end position="300"/>
    </location>
</feature>
<feature type="transmembrane region" description="Helical" evidence="7">
    <location>
        <begin position="6"/>
        <end position="23"/>
    </location>
</feature>
<sequence>MIELLFSSLFLIAIVFFVSLAIVEGQVWRYRRRNKTALPTPLLVTLTTGPVLLATAILLALSLTFLGKGTGLIVDHCLVHGLNHPHLCFEHLPAGQLSFLAVVGASLLILYIAVKLATLAKSTLKYARVNRSVSQFQTGRINWLDSDREMAFVAGIRQPRIYLTHILKKRLSRQALRIIVAHEIQHIRNRDLLKMFLIECLLSLYSRRTKTYLMNQWVLYREQKVDRQLAGRFGRAAVADTLLCMLPIKNHEAGLNSAGGDIEQRITGLANLNERSLFSAKRAYQWVAVLTLSLTVFLTVEHHALETLIGWIN</sequence>
<keyword evidence="4 6" id="KW-0862">Zinc</keyword>
<evidence type="ECO:0000259" key="8">
    <source>
        <dbReference type="Pfam" id="PF01435"/>
    </source>
</evidence>
<reference evidence="10 12" key="1">
    <citation type="submission" date="2020-09" db="EMBL/GenBank/DDBJ databases">
        <title>Draft Genomes of Bacterial Isolates from North Pond Shallow Sediments.</title>
        <authorList>
            <person name="Kiel Reese B."/>
            <person name="Mullis M."/>
            <person name="Weisend R.E."/>
        </authorList>
    </citation>
    <scope>NUCLEOTIDE SEQUENCE</scope>
    <source>
        <strain evidence="10">KJE-2</strain>
        <strain evidence="9 12">KJE-3</strain>
    </source>
</reference>
<dbReference type="AlphaFoldDB" id="A0A8I1G309"/>
<evidence type="ECO:0000256" key="2">
    <source>
        <dbReference type="ARBA" id="ARBA00022723"/>
    </source>
</evidence>
<dbReference type="InterPro" id="IPR001915">
    <property type="entry name" value="Peptidase_M48"/>
</dbReference>
<evidence type="ECO:0000256" key="7">
    <source>
        <dbReference type="SAM" id="Phobius"/>
    </source>
</evidence>
<keyword evidence="12" id="KW-1185">Reference proteome</keyword>
<evidence type="ECO:0000256" key="1">
    <source>
        <dbReference type="ARBA" id="ARBA00022670"/>
    </source>
</evidence>
<keyword evidence="1 6" id="KW-0645">Protease</keyword>
<keyword evidence="5 6" id="KW-0482">Metalloprotease</keyword>
<dbReference type="InterPro" id="IPR052173">
    <property type="entry name" value="Beta-lactam_resp_regulator"/>
</dbReference>
<evidence type="ECO:0000313" key="11">
    <source>
        <dbReference type="Proteomes" id="UP000621390"/>
    </source>
</evidence>
<evidence type="ECO:0000313" key="10">
    <source>
        <dbReference type="EMBL" id="MBJ7314799.1"/>
    </source>
</evidence>
<dbReference type="Proteomes" id="UP000621390">
    <property type="component" value="Unassembled WGS sequence"/>
</dbReference>
<evidence type="ECO:0000313" key="12">
    <source>
        <dbReference type="Proteomes" id="UP000655994"/>
    </source>
</evidence>
<proteinExistence type="inferred from homology"/>
<feature type="transmembrane region" description="Helical" evidence="7">
    <location>
        <begin position="97"/>
        <end position="118"/>
    </location>
</feature>
<accession>A0A8I1G309</accession>
<keyword evidence="3 6" id="KW-0378">Hydrolase</keyword>
<dbReference type="GO" id="GO:0006508">
    <property type="term" value="P:proteolysis"/>
    <property type="evidence" value="ECO:0007669"/>
    <property type="project" value="UniProtKB-KW"/>
</dbReference>
<dbReference type="GO" id="GO:0004222">
    <property type="term" value="F:metalloendopeptidase activity"/>
    <property type="evidence" value="ECO:0007669"/>
    <property type="project" value="InterPro"/>
</dbReference>
<dbReference type="PANTHER" id="PTHR34978:SF3">
    <property type="entry name" value="SLR0241 PROTEIN"/>
    <property type="match status" value="1"/>
</dbReference>
<evidence type="ECO:0000256" key="4">
    <source>
        <dbReference type="ARBA" id="ARBA00022833"/>
    </source>
</evidence>
<dbReference type="GO" id="GO:0046872">
    <property type="term" value="F:metal ion binding"/>
    <property type="evidence" value="ECO:0007669"/>
    <property type="project" value="UniProtKB-KW"/>
</dbReference>
<dbReference type="EMBL" id="JAEMOP010000002">
    <property type="protein sequence ID" value="MBJ7314799.1"/>
    <property type="molecule type" value="Genomic_DNA"/>
</dbReference>
<comment type="caution">
    <text evidence="10">The sequence shown here is derived from an EMBL/GenBank/DDBJ whole genome shotgun (WGS) entry which is preliminary data.</text>
</comment>
<feature type="transmembrane region" description="Helical" evidence="7">
    <location>
        <begin position="43"/>
        <end position="66"/>
    </location>
</feature>
<evidence type="ECO:0000256" key="5">
    <source>
        <dbReference type="ARBA" id="ARBA00023049"/>
    </source>
</evidence>
<comment type="cofactor">
    <cofactor evidence="6">
        <name>Zn(2+)</name>
        <dbReference type="ChEBI" id="CHEBI:29105"/>
    </cofactor>
    <text evidence="6">Binds 1 zinc ion per subunit.</text>
</comment>